<reference evidence="1 2" key="1">
    <citation type="submission" date="2015-09" db="EMBL/GenBank/DDBJ databases">
        <title>Genome announcement of multiple Pseudomonas syringae strains.</title>
        <authorList>
            <person name="Thakur S."/>
            <person name="Wang P.W."/>
            <person name="Gong Y."/>
            <person name="Weir B.S."/>
            <person name="Guttman D.S."/>
        </authorList>
    </citation>
    <scope>NUCLEOTIDE SEQUENCE [LARGE SCALE GENOMIC DNA]</scope>
    <source>
        <strain evidence="1 2">ICMP2823</strain>
    </source>
</reference>
<comment type="caution">
    <text evidence="1">The sequence shown here is derived from an EMBL/GenBank/DDBJ whole genome shotgun (WGS) entry which is preliminary data.</text>
</comment>
<dbReference type="EMBL" id="LJPX01000566">
    <property type="protein sequence ID" value="KPW66111.1"/>
    <property type="molecule type" value="Genomic_DNA"/>
</dbReference>
<dbReference type="AlphaFoldDB" id="A0A0P9L9G6"/>
<evidence type="ECO:0000313" key="1">
    <source>
        <dbReference type="EMBL" id="KPW66111.1"/>
    </source>
</evidence>
<dbReference type="RefSeq" id="WP_055001428.1">
    <property type="nucleotide sequence ID" value="NZ_LJPX01000566.1"/>
</dbReference>
<evidence type="ECO:0000313" key="2">
    <source>
        <dbReference type="Proteomes" id="UP000050564"/>
    </source>
</evidence>
<protein>
    <submittedName>
        <fullName evidence="1">Uncharacterized protein</fullName>
    </submittedName>
</protein>
<proteinExistence type="predicted"/>
<dbReference type="PATRIC" id="fig|86840.3.peg.5252"/>
<accession>A0A0P9L9G6</accession>
<dbReference type="Proteomes" id="UP000050564">
    <property type="component" value="Unassembled WGS sequence"/>
</dbReference>
<organism evidence="1 2">
    <name type="scientific">Pseudomonas cannabina</name>
    <dbReference type="NCBI Taxonomy" id="86840"/>
    <lineage>
        <taxon>Bacteria</taxon>
        <taxon>Pseudomonadati</taxon>
        <taxon>Pseudomonadota</taxon>
        <taxon>Gammaproteobacteria</taxon>
        <taxon>Pseudomonadales</taxon>
        <taxon>Pseudomonadaceae</taxon>
        <taxon>Pseudomonas</taxon>
    </lineage>
</organism>
<gene>
    <name evidence="1" type="ORF">ALO81_03610</name>
</gene>
<sequence>MTIDNLIEHLDRFVSGSNISVQWAKDTETLLDEIEENEGFGKFENLFDELQEKLSLYRPGGGEHLIDEFEMKLFCARVVSALLEER</sequence>
<name>A0A0P9L9G6_PSECA</name>